<reference evidence="13 14" key="1">
    <citation type="submission" date="2016-11" db="EMBL/GenBank/DDBJ databases">
        <authorList>
            <person name="Jaros S."/>
            <person name="Januszkiewicz K."/>
            <person name="Wedrychowicz H."/>
        </authorList>
    </citation>
    <scope>NUCLEOTIDE SEQUENCE [LARGE SCALE GENOMIC DNA]</scope>
    <source>
        <strain evidence="13 14">DSM 14501</strain>
    </source>
</reference>
<dbReference type="SMART" id="SM00283">
    <property type="entry name" value="MA"/>
    <property type="match status" value="1"/>
</dbReference>
<organism evidence="13 14">
    <name type="scientific">Caminicella sporogenes DSM 14501</name>
    <dbReference type="NCBI Taxonomy" id="1121266"/>
    <lineage>
        <taxon>Bacteria</taxon>
        <taxon>Bacillati</taxon>
        <taxon>Bacillota</taxon>
        <taxon>Clostridia</taxon>
        <taxon>Peptostreptococcales</taxon>
        <taxon>Caminicellaceae</taxon>
        <taxon>Caminicella</taxon>
    </lineage>
</organism>
<evidence type="ECO:0000256" key="8">
    <source>
        <dbReference type="PROSITE-ProRule" id="PRU00284"/>
    </source>
</evidence>
<dbReference type="InterPro" id="IPR033480">
    <property type="entry name" value="sCache_2"/>
</dbReference>
<name>A0A1M6PBE9_9FIRM</name>
<evidence type="ECO:0000256" key="3">
    <source>
        <dbReference type="ARBA" id="ARBA00022692"/>
    </source>
</evidence>
<dbReference type="GO" id="GO:0005886">
    <property type="term" value="C:plasma membrane"/>
    <property type="evidence" value="ECO:0007669"/>
    <property type="project" value="UniProtKB-SubCell"/>
</dbReference>
<evidence type="ECO:0000256" key="5">
    <source>
        <dbReference type="ARBA" id="ARBA00023136"/>
    </source>
</evidence>
<dbReference type="SUPFAM" id="SSF58104">
    <property type="entry name" value="Methyl-accepting chemotaxis protein (MCP) signaling domain"/>
    <property type="match status" value="1"/>
</dbReference>
<comment type="similarity">
    <text evidence="7">Belongs to the methyl-accepting chemotaxis (MCP) protein family.</text>
</comment>
<evidence type="ECO:0000313" key="14">
    <source>
        <dbReference type="Proteomes" id="UP000184082"/>
    </source>
</evidence>
<sequence length="578" mass="64788">MKGDEIMNILQNFKLKNKIIILAAFLIFVYSGLIGIYIIPVVTKSIKEQTAKKLENLVELPYSIVEKYYQEYKQGKITEKEAKELAINSIKELRYNEKDYFWINDYNSIMLMHPTKPELIGKNLSNLEDPDGKKFIKDMVEIVKKNGSGFIIYKWSKPGKEEPQPKMSYVKGFKPWQWVIGTGIYIDDLKEIQSGIINKIIIISSIIFILSIVFVGIIIIPLNKTLKKILIHTNKFSKYDFTELIDIEQKDELGSISKEFNNVIISLKTIIENIQQTSDVINDSAEKTENYTNDLNVSAKKASEITEGLAAVMEETAASTHEVNYTIEEIKHAIDSIAARATEGALTSGDISKRANNLKQDAVNSSKKVNNIYKEVKEKLESAIDKSKSVEQINILSNSILEITAQTNLLALNAAIEAARAGEAGRGFAVVADEIRKLAEQSSKTVTDIQKTVEIVNSSVSNLADSAQQILEFIDKDVLEDYTKLIKIADQYNKDAETFNSIMMDFSATSEELSASITNIAETINEISKASNEGAEGVDNIAYMTANIAEKINHVKNLAENNSIYIENLRKLTSKFKI</sequence>
<dbReference type="CDD" id="cd06225">
    <property type="entry name" value="HAMP"/>
    <property type="match status" value="1"/>
</dbReference>
<evidence type="ECO:0000259" key="12">
    <source>
        <dbReference type="PROSITE" id="PS50885"/>
    </source>
</evidence>
<feature type="domain" description="Methyl-accepting transducer" evidence="11">
    <location>
        <begin position="284"/>
        <end position="542"/>
    </location>
</feature>
<feature type="transmembrane region" description="Helical" evidence="10">
    <location>
        <begin position="200"/>
        <end position="222"/>
    </location>
</feature>
<keyword evidence="2" id="KW-1003">Cell membrane</keyword>
<gene>
    <name evidence="13" type="ORF">SAMN02745883_01129</name>
</gene>
<keyword evidence="4 10" id="KW-1133">Transmembrane helix</keyword>
<dbReference type="Gene3D" id="1.10.287.950">
    <property type="entry name" value="Methyl-accepting chemotaxis protein"/>
    <property type="match status" value="1"/>
</dbReference>
<evidence type="ECO:0000259" key="11">
    <source>
        <dbReference type="PROSITE" id="PS50111"/>
    </source>
</evidence>
<feature type="coiled-coil region" evidence="9">
    <location>
        <begin position="366"/>
        <end position="393"/>
    </location>
</feature>
<keyword evidence="6 8" id="KW-0807">Transducer</keyword>
<dbReference type="Pfam" id="PF17200">
    <property type="entry name" value="sCache_2"/>
    <property type="match status" value="1"/>
</dbReference>
<evidence type="ECO:0000256" key="7">
    <source>
        <dbReference type="ARBA" id="ARBA00029447"/>
    </source>
</evidence>
<comment type="subcellular location">
    <subcellularLocation>
        <location evidence="1">Cell membrane</location>
        <topology evidence="1">Multi-pass membrane protein</topology>
    </subcellularLocation>
</comment>
<keyword evidence="5 10" id="KW-0472">Membrane</keyword>
<evidence type="ECO:0000256" key="1">
    <source>
        <dbReference type="ARBA" id="ARBA00004651"/>
    </source>
</evidence>
<evidence type="ECO:0000256" key="4">
    <source>
        <dbReference type="ARBA" id="ARBA00022989"/>
    </source>
</evidence>
<dbReference type="PANTHER" id="PTHR32089">
    <property type="entry name" value="METHYL-ACCEPTING CHEMOTAXIS PROTEIN MCPB"/>
    <property type="match status" value="1"/>
</dbReference>
<feature type="domain" description="HAMP" evidence="12">
    <location>
        <begin position="220"/>
        <end position="272"/>
    </location>
</feature>
<evidence type="ECO:0000313" key="13">
    <source>
        <dbReference type="EMBL" id="SHK05266.1"/>
    </source>
</evidence>
<dbReference type="PANTHER" id="PTHR32089:SF112">
    <property type="entry name" value="LYSOZYME-LIKE PROTEIN-RELATED"/>
    <property type="match status" value="1"/>
</dbReference>
<dbReference type="Pfam" id="PF00015">
    <property type="entry name" value="MCPsignal"/>
    <property type="match status" value="1"/>
</dbReference>
<dbReference type="EMBL" id="FRAJ01000008">
    <property type="protein sequence ID" value="SHK05266.1"/>
    <property type="molecule type" value="Genomic_DNA"/>
</dbReference>
<dbReference type="Gene3D" id="3.30.450.20">
    <property type="entry name" value="PAS domain"/>
    <property type="match status" value="1"/>
</dbReference>
<dbReference type="InterPro" id="IPR003660">
    <property type="entry name" value="HAMP_dom"/>
</dbReference>
<evidence type="ECO:0000256" key="6">
    <source>
        <dbReference type="ARBA" id="ARBA00023224"/>
    </source>
</evidence>
<dbReference type="SMART" id="SM01049">
    <property type="entry name" value="Cache_2"/>
    <property type="match status" value="1"/>
</dbReference>
<protein>
    <submittedName>
        <fullName evidence="13">Methyl-accepting chemotaxis sensory transducer with Cache sensor</fullName>
    </submittedName>
</protein>
<proteinExistence type="inferred from homology"/>
<keyword evidence="9" id="KW-0175">Coiled coil</keyword>
<dbReference type="STRING" id="1121266.SAMN02745883_01129"/>
<feature type="transmembrane region" description="Helical" evidence="10">
    <location>
        <begin position="20"/>
        <end position="43"/>
    </location>
</feature>
<dbReference type="GO" id="GO:0007165">
    <property type="term" value="P:signal transduction"/>
    <property type="evidence" value="ECO:0007669"/>
    <property type="project" value="UniProtKB-KW"/>
</dbReference>
<dbReference type="PROSITE" id="PS50885">
    <property type="entry name" value="HAMP"/>
    <property type="match status" value="1"/>
</dbReference>
<dbReference type="InterPro" id="IPR004089">
    <property type="entry name" value="MCPsignal_dom"/>
</dbReference>
<evidence type="ECO:0000256" key="10">
    <source>
        <dbReference type="SAM" id="Phobius"/>
    </source>
</evidence>
<dbReference type="AlphaFoldDB" id="A0A1M6PBE9"/>
<keyword evidence="3 10" id="KW-0812">Transmembrane</keyword>
<evidence type="ECO:0000256" key="9">
    <source>
        <dbReference type="SAM" id="Coils"/>
    </source>
</evidence>
<evidence type="ECO:0000256" key="2">
    <source>
        <dbReference type="ARBA" id="ARBA00022475"/>
    </source>
</evidence>
<accession>A0A1M6PBE9</accession>
<dbReference type="PROSITE" id="PS50111">
    <property type="entry name" value="CHEMOTAXIS_TRANSDUC_2"/>
    <property type="match status" value="1"/>
</dbReference>
<dbReference type="Proteomes" id="UP000184082">
    <property type="component" value="Unassembled WGS sequence"/>
</dbReference>
<keyword evidence="14" id="KW-1185">Reference proteome</keyword>